<protein>
    <submittedName>
        <fullName evidence="1">Uncharacterized protein</fullName>
    </submittedName>
</protein>
<name>A0ACC2P753_9HYME</name>
<keyword evidence="2" id="KW-1185">Reference proteome</keyword>
<comment type="caution">
    <text evidence="1">The sequence shown here is derived from an EMBL/GenBank/DDBJ whole genome shotgun (WGS) entry which is preliminary data.</text>
</comment>
<evidence type="ECO:0000313" key="1">
    <source>
        <dbReference type="EMBL" id="KAJ8679404.1"/>
    </source>
</evidence>
<organism evidence="1 2">
    <name type="scientific">Eretmocerus hayati</name>
    <dbReference type="NCBI Taxonomy" id="131215"/>
    <lineage>
        <taxon>Eukaryota</taxon>
        <taxon>Metazoa</taxon>
        <taxon>Ecdysozoa</taxon>
        <taxon>Arthropoda</taxon>
        <taxon>Hexapoda</taxon>
        <taxon>Insecta</taxon>
        <taxon>Pterygota</taxon>
        <taxon>Neoptera</taxon>
        <taxon>Endopterygota</taxon>
        <taxon>Hymenoptera</taxon>
        <taxon>Apocrita</taxon>
        <taxon>Proctotrupomorpha</taxon>
        <taxon>Chalcidoidea</taxon>
        <taxon>Aphelinidae</taxon>
        <taxon>Aphelininae</taxon>
        <taxon>Eretmocerus</taxon>
    </lineage>
</organism>
<proteinExistence type="predicted"/>
<accession>A0ACC2P753</accession>
<evidence type="ECO:0000313" key="2">
    <source>
        <dbReference type="Proteomes" id="UP001239111"/>
    </source>
</evidence>
<dbReference type="Proteomes" id="UP001239111">
    <property type="component" value="Chromosome 2"/>
</dbReference>
<reference evidence="1" key="1">
    <citation type="submission" date="2023-04" db="EMBL/GenBank/DDBJ databases">
        <title>A chromosome-level genome assembly of the parasitoid wasp Eretmocerus hayati.</title>
        <authorList>
            <person name="Zhong Y."/>
            <person name="Liu S."/>
            <person name="Liu Y."/>
        </authorList>
    </citation>
    <scope>NUCLEOTIDE SEQUENCE</scope>
    <source>
        <strain evidence="1">ZJU_SS_LIU_2023</strain>
    </source>
</reference>
<dbReference type="EMBL" id="CM056742">
    <property type="protein sequence ID" value="KAJ8679404.1"/>
    <property type="molecule type" value="Genomic_DNA"/>
</dbReference>
<sequence length="1242" mass="136375">MSAPGGLLLGLCPGTSSNGPASELTPKVKREQLESPLPPPQPPGLAAADATTPTRPHSRPLSQPAPVVPTPPNGFRSAELLHDILKPAKYNGPHHHGAAAKHDKIRLMIEESLSPESRSRVQDIFSQVDQLKVEERLLLYLKLPASLTNPNGNVDPLRQPLNPLGNRYEIHQTIMWIKTHLEEDPEVSLPKQDVYDEYNMFCLKNSMKPLSTADFGKVMKQVYPRVRPRRLGTRGNSRYCYAGMRKRIKLSPPMLPSTSGSEEGENAEHHTTEEMLGAASTLIRQWAEHLLGAEFPSLCALGKYLVNNFCVDNQSLAAVCILSGEGEAQSKTNEVKSPGTSVISASNKTAKLREAQLQLQRKLQQREYVRDQSDGHFDCVLQTERREKTGCQSSEGLAGSKKGKKGKTIVNHLAQGTNAFNTINLSAVGNNGRQKKVLKTNNQSCSSSVQSNCDNIVVQSNPDDQDISIPKPVTNDGVILTKETKSKCARKRTSIGSATQVTESSPEKQVKLEDSQDSLENNLDIVTSGSRPSSVTVKQSPKLSVILACSPKTSKGIKTCGDALAPQTFNSCDVNSVQCSSNQFKSNGDLNGPEKFSGVTAPTNNQTRRLNGNSNVLSRQKLKPVDAEALNDYLNGGNNSQEQEEELLQYFQQSNSSSSDMELSVASNDTDVNSRQDKVSQLRMILQENLTEPEPAGVKPRSQSVAAEKLQQTPKQNLILPSLLNHNNVINLRRRVSFESNTIDHSQDTVSNSISLIANTVPQSPNTRRRIFNFTPISPGPQSPMNGRASKCSSANASPFVSPRNTPVLRSKSNLQGSCRSRSSQKTLSRSVSCNVPCSNNKNDTATFIVPTTCQADVMRFSHSPFVTQNKPQVSHVSQQIHSSPVESCAPFLADLSTQEPQLLINYPSQENLQEIKNTHQKAQPTDQEISQYLQNEKQYPNRDQFFYRSQSVPLHRMVNPALLSPISIHHLTPNFFNHSFNASNDSSIPPTPVPSEFNDFCSMTACDNSNFLLDVDPLAPPDQQFLMEDKEIIPENLNNIFDILTEQGSSIMQHDSTIKQTTLGVNSLVMPNENISDNILLADSNALIDPWPNENVLSTKSNGQPLSDSVSKMLHSRSYPNTPAPVPATNSSISVQYSEEGNASKSYPATPIHNLHREEFYPENNEPMLFNPNLSTPSFQNRTMSSNTTCSTSVECSVADFLDRDLTTDGTDDLGSLSNFDGLQDVGALSPLFTEVVETNY</sequence>
<gene>
    <name evidence="1" type="ORF">QAD02_015191</name>
</gene>